<feature type="domain" description="CsbD-like" evidence="2">
    <location>
        <begin position="4"/>
        <end position="55"/>
    </location>
</feature>
<comment type="caution">
    <text evidence="3">The sequence shown here is derived from an EMBL/GenBank/DDBJ whole genome shotgun (WGS) entry which is preliminary data.</text>
</comment>
<evidence type="ECO:0000259" key="2">
    <source>
        <dbReference type="Pfam" id="PF05532"/>
    </source>
</evidence>
<dbReference type="EMBL" id="SNAA01000022">
    <property type="protein sequence ID" value="TDL75097.1"/>
    <property type="molecule type" value="Genomic_DNA"/>
</dbReference>
<dbReference type="AlphaFoldDB" id="A0A4R5ZYK7"/>
<protein>
    <submittedName>
        <fullName evidence="3">CsbD family protein</fullName>
    </submittedName>
</protein>
<gene>
    <name evidence="3" type="ORF">E2L08_15260</name>
</gene>
<dbReference type="InterPro" id="IPR026042">
    <property type="entry name" value="YjbJ"/>
</dbReference>
<evidence type="ECO:0000313" key="4">
    <source>
        <dbReference type="Proteomes" id="UP000295701"/>
    </source>
</evidence>
<dbReference type="SUPFAM" id="SSF69047">
    <property type="entry name" value="Hypothetical protein YjbJ"/>
    <property type="match status" value="1"/>
</dbReference>
<dbReference type="Proteomes" id="UP000295701">
    <property type="component" value="Unassembled WGS sequence"/>
</dbReference>
<dbReference type="PIRSF" id="PIRSF039008">
    <property type="entry name" value="YjbJ"/>
    <property type="match status" value="1"/>
</dbReference>
<keyword evidence="4" id="KW-1185">Reference proteome</keyword>
<dbReference type="PANTHER" id="PTHR34977:SF1">
    <property type="entry name" value="UPF0337 PROTEIN YJBJ"/>
    <property type="match status" value="1"/>
</dbReference>
<proteinExistence type="inferred from homology"/>
<dbReference type="InterPro" id="IPR008462">
    <property type="entry name" value="CsbD"/>
</dbReference>
<comment type="similarity">
    <text evidence="1">Belongs to the UPF0337 (CsbD) family.</text>
</comment>
<dbReference type="PANTHER" id="PTHR34977">
    <property type="entry name" value="UPF0337 PROTEIN YJBJ"/>
    <property type="match status" value="1"/>
</dbReference>
<reference evidence="3 4" key="1">
    <citation type="submission" date="2019-03" db="EMBL/GenBank/DDBJ databases">
        <title>Primorskyibacter sp. SS33 isolated from sediments.</title>
        <authorList>
            <person name="Xunke S."/>
        </authorList>
    </citation>
    <scope>NUCLEOTIDE SEQUENCE [LARGE SCALE GENOMIC DNA]</scope>
    <source>
        <strain evidence="3 4">SS33</strain>
    </source>
</reference>
<dbReference type="Pfam" id="PF05532">
    <property type="entry name" value="CsbD"/>
    <property type="match status" value="1"/>
</dbReference>
<dbReference type="Gene3D" id="1.10.1470.10">
    <property type="entry name" value="YjbJ"/>
    <property type="match status" value="1"/>
</dbReference>
<sequence length="66" mass="7832">MNWDQIKGNWKHFKGTARERWGRLTDDEVDQAAGEREKLEGLVQRKYGKTKEEARREVDGWIADQN</sequence>
<dbReference type="InterPro" id="IPR036629">
    <property type="entry name" value="YjbJ_sf"/>
</dbReference>
<dbReference type="OrthoDB" id="9796058at2"/>
<organism evidence="3 4">
    <name type="scientific">Palleronia sediminis</name>
    <dbReference type="NCBI Taxonomy" id="2547833"/>
    <lineage>
        <taxon>Bacteria</taxon>
        <taxon>Pseudomonadati</taxon>
        <taxon>Pseudomonadota</taxon>
        <taxon>Alphaproteobacteria</taxon>
        <taxon>Rhodobacterales</taxon>
        <taxon>Roseobacteraceae</taxon>
        <taxon>Palleronia</taxon>
    </lineage>
</organism>
<dbReference type="RefSeq" id="WP_133397964.1">
    <property type="nucleotide sequence ID" value="NZ_SNAA01000022.1"/>
</dbReference>
<evidence type="ECO:0000256" key="1">
    <source>
        <dbReference type="ARBA" id="ARBA00009129"/>
    </source>
</evidence>
<accession>A0A4R5ZYK7</accession>
<evidence type="ECO:0000313" key="3">
    <source>
        <dbReference type="EMBL" id="TDL75097.1"/>
    </source>
</evidence>
<dbReference type="InterPro" id="IPR050423">
    <property type="entry name" value="UPF0337_stress_rsp"/>
</dbReference>
<name>A0A4R5ZYK7_9RHOB</name>